<dbReference type="InterPro" id="IPR007138">
    <property type="entry name" value="ABM_dom"/>
</dbReference>
<sequence>MSGGAVEVVLYHLSDDPDRVLPAYHEASRRMAGTAGLLGNKLLHALGDPRSYVVVSRWADWEAFTAWESGPAHKDQTAPLRPLRDTGRDRPFEIYRELAAYAGDRAATPVAPADVKAATGAKAATGTKEKEGV</sequence>
<evidence type="ECO:0000259" key="1">
    <source>
        <dbReference type="PROSITE" id="PS51725"/>
    </source>
</evidence>
<protein>
    <recommendedName>
        <fullName evidence="1">ABM domain-containing protein</fullName>
    </recommendedName>
</protein>
<accession>A0ABP5QTW8</accession>
<evidence type="ECO:0000313" key="3">
    <source>
        <dbReference type="Proteomes" id="UP001501474"/>
    </source>
</evidence>
<evidence type="ECO:0000313" key="2">
    <source>
        <dbReference type="EMBL" id="GAA2241808.1"/>
    </source>
</evidence>
<dbReference type="Pfam" id="PF03992">
    <property type="entry name" value="ABM"/>
    <property type="match status" value="1"/>
</dbReference>
<comment type="caution">
    <text evidence="2">The sequence shown here is derived from an EMBL/GenBank/DDBJ whole genome shotgun (WGS) entry which is preliminary data.</text>
</comment>
<dbReference type="Proteomes" id="UP001501474">
    <property type="component" value="Unassembled WGS sequence"/>
</dbReference>
<reference evidence="3" key="1">
    <citation type="journal article" date="2019" name="Int. J. Syst. Evol. Microbiol.">
        <title>The Global Catalogue of Microorganisms (GCM) 10K type strain sequencing project: providing services to taxonomists for standard genome sequencing and annotation.</title>
        <authorList>
            <consortium name="The Broad Institute Genomics Platform"/>
            <consortium name="The Broad Institute Genome Sequencing Center for Infectious Disease"/>
            <person name="Wu L."/>
            <person name="Ma J."/>
        </authorList>
    </citation>
    <scope>NUCLEOTIDE SEQUENCE [LARGE SCALE GENOMIC DNA]</scope>
    <source>
        <strain evidence="3">JCM 3053</strain>
    </source>
</reference>
<dbReference type="EMBL" id="BAAART010000086">
    <property type="protein sequence ID" value="GAA2241808.1"/>
    <property type="molecule type" value="Genomic_DNA"/>
</dbReference>
<name>A0ABP5QTW8_9ACTN</name>
<dbReference type="RefSeq" id="WP_234750064.1">
    <property type="nucleotide sequence ID" value="NZ_BAAART010000086.1"/>
</dbReference>
<feature type="domain" description="ABM" evidence="1">
    <location>
        <begin position="4"/>
        <end position="95"/>
    </location>
</feature>
<gene>
    <name evidence="2" type="ORF">GCM10010104_41730</name>
</gene>
<organism evidence="2 3">
    <name type="scientific">Streptomyces indiaensis</name>
    <dbReference type="NCBI Taxonomy" id="284033"/>
    <lineage>
        <taxon>Bacteria</taxon>
        <taxon>Bacillati</taxon>
        <taxon>Actinomycetota</taxon>
        <taxon>Actinomycetes</taxon>
        <taxon>Kitasatosporales</taxon>
        <taxon>Streptomycetaceae</taxon>
        <taxon>Streptomyces</taxon>
    </lineage>
</organism>
<proteinExistence type="predicted"/>
<dbReference type="SUPFAM" id="SSF54909">
    <property type="entry name" value="Dimeric alpha+beta barrel"/>
    <property type="match status" value="1"/>
</dbReference>
<keyword evidence="3" id="KW-1185">Reference proteome</keyword>
<dbReference type="InterPro" id="IPR011008">
    <property type="entry name" value="Dimeric_a/b-barrel"/>
</dbReference>
<dbReference type="Gene3D" id="3.30.70.100">
    <property type="match status" value="1"/>
</dbReference>
<dbReference type="PROSITE" id="PS51725">
    <property type="entry name" value="ABM"/>
    <property type="match status" value="1"/>
</dbReference>